<organism evidence="2 3">
    <name type="scientific">Phytophthora lilii</name>
    <dbReference type="NCBI Taxonomy" id="2077276"/>
    <lineage>
        <taxon>Eukaryota</taxon>
        <taxon>Sar</taxon>
        <taxon>Stramenopiles</taxon>
        <taxon>Oomycota</taxon>
        <taxon>Peronosporomycetes</taxon>
        <taxon>Peronosporales</taxon>
        <taxon>Peronosporaceae</taxon>
        <taxon>Phytophthora</taxon>
    </lineage>
</organism>
<dbReference type="Proteomes" id="UP001165083">
    <property type="component" value="Unassembled WGS sequence"/>
</dbReference>
<accession>A0A9W6XGL1</accession>
<proteinExistence type="predicted"/>
<comment type="caution">
    <text evidence="2">The sequence shown here is derived from an EMBL/GenBank/DDBJ whole genome shotgun (WGS) entry which is preliminary data.</text>
</comment>
<sequence length="155" mass="16601">MRSEAVDTQGGAPGDRTPATNAAAADVAGNVAVVATACVANATGAESPATPMEVALAAHTADHGSSSRSCPAELEQKPRSRLEQQEQDDPMTASQVTQMQNEQRRERHWRRMVHGELRDRLVASMYVAVDGEEREEERVADGVLMVDAGWNSCNG</sequence>
<dbReference type="EMBL" id="BSXW01001629">
    <property type="protein sequence ID" value="GMF38082.1"/>
    <property type="molecule type" value="Genomic_DNA"/>
</dbReference>
<protein>
    <submittedName>
        <fullName evidence="2">Unnamed protein product</fullName>
    </submittedName>
</protein>
<evidence type="ECO:0000256" key="1">
    <source>
        <dbReference type="SAM" id="MobiDB-lite"/>
    </source>
</evidence>
<feature type="region of interest" description="Disordered" evidence="1">
    <location>
        <begin position="1"/>
        <end position="21"/>
    </location>
</feature>
<keyword evidence="3" id="KW-1185">Reference proteome</keyword>
<dbReference type="OrthoDB" id="163083at2759"/>
<gene>
    <name evidence="2" type="ORF">Plil01_001597200</name>
</gene>
<name>A0A9W6XGL1_9STRA</name>
<evidence type="ECO:0000313" key="3">
    <source>
        <dbReference type="Proteomes" id="UP001165083"/>
    </source>
</evidence>
<dbReference type="AlphaFoldDB" id="A0A9W6XGL1"/>
<reference evidence="2" key="1">
    <citation type="submission" date="2023-04" db="EMBL/GenBank/DDBJ databases">
        <title>Phytophthora lilii NBRC 32176.</title>
        <authorList>
            <person name="Ichikawa N."/>
            <person name="Sato H."/>
            <person name="Tonouchi N."/>
        </authorList>
    </citation>
    <scope>NUCLEOTIDE SEQUENCE</scope>
    <source>
        <strain evidence="2">NBRC 32176</strain>
    </source>
</reference>
<evidence type="ECO:0000313" key="2">
    <source>
        <dbReference type="EMBL" id="GMF38082.1"/>
    </source>
</evidence>
<feature type="compositionally biased region" description="Basic and acidic residues" evidence="1">
    <location>
        <begin position="74"/>
        <end position="84"/>
    </location>
</feature>
<feature type="region of interest" description="Disordered" evidence="1">
    <location>
        <begin position="57"/>
        <end position="107"/>
    </location>
</feature>
<feature type="compositionally biased region" description="Polar residues" evidence="1">
    <location>
        <begin position="92"/>
        <end position="101"/>
    </location>
</feature>